<dbReference type="EMBL" id="CADCTQ010000680">
    <property type="protein sequence ID" value="CAA9344843.1"/>
    <property type="molecule type" value="Genomic_DNA"/>
</dbReference>
<reference evidence="2" key="1">
    <citation type="submission" date="2020-02" db="EMBL/GenBank/DDBJ databases">
        <authorList>
            <person name="Meier V. D."/>
        </authorList>
    </citation>
    <scope>NUCLEOTIDE SEQUENCE</scope>
    <source>
        <strain evidence="2">AVDCRST_MAG56</strain>
    </source>
</reference>
<dbReference type="AlphaFoldDB" id="A0A6J4LYG2"/>
<accession>A0A6J4LYG2</accession>
<name>A0A6J4LYG2_9SPHI</name>
<proteinExistence type="predicted"/>
<feature type="region of interest" description="Disordered" evidence="1">
    <location>
        <begin position="17"/>
        <end position="37"/>
    </location>
</feature>
<sequence>ERLPHCRFGYVAVPAGLHDKPARGRTGPPHCNGLRAGPLDGALDGAQRAHQGRTQRPHLRRRILVRRPGLAAVGGQSGRIPV</sequence>
<feature type="non-terminal residue" evidence="2">
    <location>
        <position position="1"/>
    </location>
</feature>
<protein>
    <submittedName>
        <fullName evidence="2">Uncharacterized protein</fullName>
    </submittedName>
</protein>
<feature type="non-terminal residue" evidence="2">
    <location>
        <position position="82"/>
    </location>
</feature>
<gene>
    <name evidence="2" type="ORF">AVDCRST_MAG56-8068</name>
</gene>
<organism evidence="2">
    <name type="scientific">uncultured Cytophagales bacterium</name>
    <dbReference type="NCBI Taxonomy" id="158755"/>
    <lineage>
        <taxon>Bacteria</taxon>
        <taxon>Pseudomonadati</taxon>
        <taxon>Bacteroidota</taxon>
        <taxon>Sphingobacteriia</taxon>
        <taxon>Sphingobacteriales</taxon>
        <taxon>environmental samples</taxon>
    </lineage>
</organism>
<evidence type="ECO:0000256" key="1">
    <source>
        <dbReference type="SAM" id="MobiDB-lite"/>
    </source>
</evidence>
<evidence type="ECO:0000313" key="2">
    <source>
        <dbReference type="EMBL" id="CAA9344843.1"/>
    </source>
</evidence>